<dbReference type="InterPro" id="IPR000572">
    <property type="entry name" value="OxRdtase_Mopterin-bd_dom"/>
</dbReference>
<dbReference type="GO" id="GO:0020037">
    <property type="term" value="F:heme binding"/>
    <property type="evidence" value="ECO:0007669"/>
    <property type="project" value="TreeGrafter"/>
</dbReference>
<keyword evidence="4" id="KW-1185">Reference proteome</keyword>
<proteinExistence type="predicted"/>
<feature type="transmembrane region" description="Helical" evidence="1">
    <location>
        <begin position="120"/>
        <end position="139"/>
    </location>
</feature>
<dbReference type="SUPFAM" id="SSF56524">
    <property type="entry name" value="Oxidoreductase molybdopterin-binding domain"/>
    <property type="match status" value="1"/>
</dbReference>
<gene>
    <name evidence="3" type="ORF">A3K89_07245</name>
</gene>
<dbReference type="AlphaFoldDB" id="A0A177YB58"/>
<dbReference type="SUPFAM" id="SSF81296">
    <property type="entry name" value="E set domains"/>
    <property type="match status" value="1"/>
</dbReference>
<protein>
    <submittedName>
        <fullName evidence="3">Oxidoreductase</fullName>
    </submittedName>
</protein>
<feature type="transmembrane region" description="Helical" evidence="1">
    <location>
        <begin position="151"/>
        <end position="173"/>
    </location>
</feature>
<dbReference type="PANTHER" id="PTHR19372:SF7">
    <property type="entry name" value="SULFITE OXIDASE, MITOCHONDRIAL"/>
    <property type="match status" value="1"/>
</dbReference>
<evidence type="ECO:0000313" key="3">
    <source>
        <dbReference type="EMBL" id="OAK52600.1"/>
    </source>
</evidence>
<keyword evidence="1" id="KW-0812">Transmembrane</keyword>
<feature type="transmembrane region" description="Helical" evidence="1">
    <location>
        <begin position="95"/>
        <end position="114"/>
    </location>
</feature>
<dbReference type="PANTHER" id="PTHR19372">
    <property type="entry name" value="SULFITE REDUCTASE"/>
    <property type="match status" value="1"/>
</dbReference>
<dbReference type="GO" id="GO:0043546">
    <property type="term" value="F:molybdopterin cofactor binding"/>
    <property type="evidence" value="ECO:0007669"/>
    <property type="project" value="TreeGrafter"/>
</dbReference>
<dbReference type="InterPro" id="IPR014756">
    <property type="entry name" value="Ig_E-set"/>
</dbReference>
<dbReference type="Gene3D" id="3.90.420.10">
    <property type="entry name" value="Oxidoreductase, molybdopterin-binding domain"/>
    <property type="match status" value="1"/>
</dbReference>
<feature type="domain" description="Oxidoreductase molybdopterin-binding" evidence="2">
    <location>
        <begin position="226"/>
        <end position="375"/>
    </location>
</feature>
<name>A0A177YB58_9NOCA</name>
<dbReference type="Pfam" id="PF17957">
    <property type="entry name" value="Big_7"/>
    <property type="match status" value="1"/>
</dbReference>
<dbReference type="GO" id="GO:0008482">
    <property type="term" value="F:sulfite oxidase activity"/>
    <property type="evidence" value="ECO:0007669"/>
    <property type="project" value="TreeGrafter"/>
</dbReference>
<dbReference type="Proteomes" id="UP000077519">
    <property type="component" value="Unassembled WGS sequence"/>
</dbReference>
<accession>A0A177YB58</accession>
<keyword evidence="1" id="KW-1133">Transmembrane helix</keyword>
<organism evidence="3 4">
    <name type="scientific">Rhodococcoides kyotonense</name>
    <dbReference type="NCBI Taxonomy" id="398843"/>
    <lineage>
        <taxon>Bacteria</taxon>
        <taxon>Bacillati</taxon>
        <taxon>Actinomycetota</taxon>
        <taxon>Actinomycetes</taxon>
        <taxon>Mycobacteriales</taxon>
        <taxon>Nocardiaceae</taxon>
        <taxon>Rhodococcoides</taxon>
    </lineage>
</organism>
<dbReference type="GO" id="GO:0006790">
    <property type="term" value="P:sulfur compound metabolic process"/>
    <property type="evidence" value="ECO:0007669"/>
    <property type="project" value="TreeGrafter"/>
</dbReference>
<sequence>MHRGLYISAHVLSGLLAAAVVLGVGELVAVPFGPNSSPFFAVGSAVVDNTPEAVREWAIDTFGTSDKTALFVGMAVVIASIAAAAGVLRRPWGAVLFGVLGAVGVLAAVTRSTATPLSALPTIIGVAAGIVVLNALLRTEEPVADGMSRRSFLGLAVTAGVVAVAAGTAGRLLGQARDVTANRLGFRLPTPTPQPPIPAGADLRIDGLASYITPNDEFYRIDTALVVPQVASEDWSLRIHGMVDRELEITFADLATRQAVERTVTLTCVSNIVGGDLVGNATWIGYPLKDLLEEAGIQDGADMVLSSSHDAFTAGTPLEVLLDGRDALLAVGMNGQPLPVEHGYPARLVVPGLYGYVSATKWVTDLEITRFDKASAYWTDRGWGERGPIKTASRIDTPKPGAAVDAGTVVVAGVAWHQHTGISGVDVQIDDGNWVAATLSEEYSTDTWRQWTYEWAATPGQHTIRARATDGNGDIQTSMTADTVPDGATGYPKAFVTVR</sequence>
<evidence type="ECO:0000259" key="2">
    <source>
        <dbReference type="Pfam" id="PF00174"/>
    </source>
</evidence>
<dbReference type="EMBL" id="LVHI01000023">
    <property type="protein sequence ID" value="OAK52600.1"/>
    <property type="molecule type" value="Genomic_DNA"/>
</dbReference>
<dbReference type="Gene3D" id="2.60.40.650">
    <property type="match status" value="1"/>
</dbReference>
<dbReference type="InterPro" id="IPR036374">
    <property type="entry name" value="OxRdtase_Mopterin-bd_sf"/>
</dbReference>
<comment type="caution">
    <text evidence="3">The sequence shown here is derived from an EMBL/GenBank/DDBJ whole genome shotgun (WGS) entry which is preliminary data.</text>
</comment>
<evidence type="ECO:0000256" key="1">
    <source>
        <dbReference type="SAM" id="Phobius"/>
    </source>
</evidence>
<dbReference type="RefSeq" id="WP_068428223.1">
    <property type="nucleotide sequence ID" value="NZ_LVHI01000023.1"/>
</dbReference>
<feature type="transmembrane region" description="Helical" evidence="1">
    <location>
        <begin position="69"/>
        <end position="88"/>
    </location>
</feature>
<reference evidence="3 4" key="1">
    <citation type="submission" date="2016-03" db="EMBL/GenBank/DDBJ databases">
        <title>Genome sequence of Rhodococcus kyotonensis KB10.</title>
        <authorList>
            <person name="Jeong H."/>
            <person name="Hong C.E."/>
            <person name="Jo S.H."/>
            <person name="Park J.M."/>
        </authorList>
    </citation>
    <scope>NUCLEOTIDE SEQUENCE [LARGE SCALE GENOMIC DNA]</scope>
    <source>
        <strain evidence="3 4">KB10</strain>
    </source>
</reference>
<dbReference type="Pfam" id="PF00174">
    <property type="entry name" value="Oxidored_molyb"/>
    <property type="match status" value="1"/>
</dbReference>
<keyword evidence="1" id="KW-0472">Membrane</keyword>
<evidence type="ECO:0000313" key="4">
    <source>
        <dbReference type="Proteomes" id="UP000077519"/>
    </source>
</evidence>